<evidence type="ECO:0000313" key="2">
    <source>
        <dbReference type="Proteomes" id="UP000051861"/>
    </source>
</evidence>
<dbReference type="AlphaFoldDB" id="A0A0S7XSP9"/>
<gene>
    <name evidence="1" type="ORF">AMJ44_11015</name>
</gene>
<evidence type="ECO:0008006" key="3">
    <source>
        <dbReference type="Google" id="ProtNLM"/>
    </source>
</evidence>
<sequence length="60" mass="7401">MNYKKETRDDFSELKRIPIYIYNAQLKKFDEICQKRKKTRRIVFCEAFQTYISLYIQGQV</sequence>
<dbReference type="Proteomes" id="UP000051861">
    <property type="component" value="Unassembled WGS sequence"/>
</dbReference>
<proteinExistence type="predicted"/>
<evidence type="ECO:0000313" key="1">
    <source>
        <dbReference type="EMBL" id="KPJ65097.1"/>
    </source>
</evidence>
<dbReference type="EMBL" id="LIZX01000136">
    <property type="protein sequence ID" value="KPJ65097.1"/>
    <property type="molecule type" value="Genomic_DNA"/>
</dbReference>
<reference evidence="1 2" key="1">
    <citation type="journal article" date="2015" name="Microbiome">
        <title>Genomic resolution of linkages in carbon, nitrogen, and sulfur cycling among widespread estuary sediment bacteria.</title>
        <authorList>
            <person name="Baker B.J."/>
            <person name="Lazar C.S."/>
            <person name="Teske A.P."/>
            <person name="Dick G.J."/>
        </authorList>
    </citation>
    <scope>NUCLEOTIDE SEQUENCE [LARGE SCALE GENOMIC DNA]</scope>
    <source>
        <strain evidence="1">DG_54_3</strain>
    </source>
</reference>
<accession>A0A0S7XSP9</accession>
<name>A0A0S7XSP9_UNCSA</name>
<comment type="caution">
    <text evidence="1">The sequence shown here is derived from an EMBL/GenBank/DDBJ whole genome shotgun (WGS) entry which is preliminary data.</text>
</comment>
<organism evidence="1 2">
    <name type="scientific">candidate division WOR-1 bacterium DG_54_3</name>
    <dbReference type="NCBI Taxonomy" id="1703775"/>
    <lineage>
        <taxon>Bacteria</taxon>
        <taxon>Bacillati</taxon>
        <taxon>Saganbacteria</taxon>
    </lineage>
</organism>
<protein>
    <recommendedName>
        <fullName evidence="3">CopG family transcriptional regulator</fullName>
    </recommendedName>
</protein>